<organism evidence="3 4">
    <name type="scientific">Natrialba swarupiae</name>
    <dbReference type="NCBI Taxonomy" id="2448032"/>
    <lineage>
        <taxon>Archaea</taxon>
        <taxon>Methanobacteriati</taxon>
        <taxon>Methanobacteriota</taxon>
        <taxon>Stenosarchaea group</taxon>
        <taxon>Halobacteria</taxon>
        <taxon>Halobacteriales</taxon>
        <taxon>Natrialbaceae</taxon>
        <taxon>Natrialba</taxon>
    </lineage>
</organism>
<dbReference type="GO" id="GO:0016878">
    <property type="term" value="F:acid-thiol ligase activity"/>
    <property type="evidence" value="ECO:0007669"/>
    <property type="project" value="UniProtKB-ARBA"/>
</dbReference>
<dbReference type="Proteomes" id="UP000324104">
    <property type="component" value="Unassembled WGS sequence"/>
</dbReference>
<dbReference type="InterPro" id="IPR050237">
    <property type="entry name" value="ATP-dep_AMP-bd_enzyme"/>
</dbReference>
<dbReference type="InterPro" id="IPR000873">
    <property type="entry name" value="AMP-dep_synth/lig_dom"/>
</dbReference>
<feature type="domain" description="AMP-dependent synthetase/ligase" evidence="1">
    <location>
        <begin position="9"/>
        <end position="374"/>
    </location>
</feature>
<dbReference type="Gene3D" id="3.40.50.12780">
    <property type="entry name" value="N-terminal domain of ligase-like"/>
    <property type="match status" value="1"/>
</dbReference>
<dbReference type="PROSITE" id="PS00455">
    <property type="entry name" value="AMP_BINDING"/>
    <property type="match status" value="1"/>
</dbReference>
<evidence type="ECO:0000313" key="3">
    <source>
        <dbReference type="EMBL" id="TYT62589.1"/>
    </source>
</evidence>
<accession>A0A5D5ALE7</accession>
<protein>
    <submittedName>
        <fullName evidence="3">Long-chain fatty acid--CoA ligase</fullName>
    </submittedName>
</protein>
<dbReference type="PANTHER" id="PTHR43767">
    <property type="entry name" value="LONG-CHAIN-FATTY-ACID--COA LIGASE"/>
    <property type="match status" value="1"/>
</dbReference>
<name>A0A5D5ALE7_9EURY</name>
<reference evidence="3 4" key="1">
    <citation type="submission" date="2019-08" db="EMBL/GenBank/DDBJ databases">
        <title>Archaea genome.</title>
        <authorList>
            <person name="Kajale S."/>
            <person name="Shouche Y."/>
            <person name="Deshpande N."/>
            <person name="Sharma A."/>
        </authorList>
    </citation>
    <scope>NUCLEOTIDE SEQUENCE [LARGE SCALE GENOMIC DNA]</scope>
    <source>
        <strain evidence="3 4">ESP3B_9</strain>
    </source>
</reference>
<gene>
    <name evidence="3" type="ORF">FYC77_07425</name>
</gene>
<dbReference type="InterPro" id="IPR042099">
    <property type="entry name" value="ANL_N_sf"/>
</dbReference>
<dbReference type="Gene3D" id="3.30.300.30">
    <property type="match status" value="1"/>
</dbReference>
<dbReference type="InterPro" id="IPR020845">
    <property type="entry name" value="AMP-binding_CS"/>
</dbReference>
<dbReference type="RefSeq" id="WP_149080876.1">
    <property type="nucleotide sequence ID" value="NZ_VTAW01000007.1"/>
</dbReference>
<evidence type="ECO:0000259" key="2">
    <source>
        <dbReference type="Pfam" id="PF13193"/>
    </source>
</evidence>
<keyword evidence="3" id="KW-0436">Ligase</keyword>
<dbReference type="SUPFAM" id="SSF56801">
    <property type="entry name" value="Acetyl-CoA synthetase-like"/>
    <property type="match status" value="1"/>
</dbReference>
<dbReference type="PANTHER" id="PTHR43767:SF1">
    <property type="entry name" value="NONRIBOSOMAL PEPTIDE SYNTHASE PES1 (EUROFUNG)-RELATED"/>
    <property type="match status" value="1"/>
</dbReference>
<dbReference type="EMBL" id="VTAW01000007">
    <property type="protein sequence ID" value="TYT62589.1"/>
    <property type="molecule type" value="Genomic_DNA"/>
</dbReference>
<dbReference type="Pfam" id="PF13193">
    <property type="entry name" value="AMP-binding_C"/>
    <property type="match status" value="1"/>
</dbReference>
<sequence length="511" mass="56339">MDIGSMVGQAADRFGDRLAVACQSDGETRTRTFDELNAESNQIANGLLDIGIGTGDVVSIYAQNSIEFVETFFAAQKLGAIVMPINIRLDASDVEYVLEDASPSCLLADSSLLEERKQAEEILAAYDAPLYTFGESEYVSHEELVHGSTQKPGLPVDGETIDGYFYTSGSTGNPKGVIHTHSDRVMVNMNVISELGLRHSDVNVLPLPLYHSGPLYSGFVPFLQFGIPTIIFEQFDPEATLEAIDEWDATVLGGVPAQYDRLTKVDDIDDYDLDSLRFWWYSGAPMTEGVLERCRTHLCDRHSVIYGATEVGPPVSILPPEKSHEYPESCGTGLSHQRIRIVEPDGEPDPDATVPPGTTGELICKGESVMNEYLNLAEKTENSLVDDWYFTGDLAMRNEDGYIWVKGRKDGMIISGGENIYPSEIENVVLEHERVDDVAVLGVEHDEWGQTPKAYIVPVNGDSIDRETIIDYCRNSSLADYKRPREVAVVPEIPRNSSGGSVLKDELRSLE</sequence>
<dbReference type="InterPro" id="IPR025110">
    <property type="entry name" value="AMP-bd_C"/>
</dbReference>
<proteinExistence type="predicted"/>
<dbReference type="InterPro" id="IPR045851">
    <property type="entry name" value="AMP-bd_C_sf"/>
</dbReference>
<feature type="domain" description="AMP-binding enzyme C-terminal" evidence="2">
    <location>
        <begin position="424"/>
        <end position="499"/>
    </location>
</feature>
<comment type="caution">
    <text evidence="3">The sequence shown here is derived from an EMBL/GenBank/DDBJ whole genome shotgun (WGS) entry which is preliminary data.</text>
</comment>
<evidence type="ECO:0000313" key="4">
    <source>
        <dbReference type="Proteomes" id="UP000324104"/>
    </source>
</evidence>
<keyword evidence="4" id="KW-1185">Reference proteome</keyword>
<evidence type="ECO:0000259" key="1">
    <source>
        <dbReference type="Pfam" id="PF00501"/>
    </source>
</evidence>
<dbReference type="Pfam" id="PF00501">
    <property type="entry name" value="AMP-binding"/>
    <property type="match status" value="1"/>
</dbReference>
<dbReference type="AlphaFoldDB" id="A0A5D5ALE7"/>